<evidence type="ECO:0000313" key="4">
    <source>
        <dbReference type="Proteomes" id="UP000486351"/>
    </source>
</evidence>
<dbReference type="AlphaFoldDB" id="A0A6G0RNR1"/>
<gene>
    <name evidence="3" type="ORF">PF008_g12134</name>
</gene>
<reference evidence="3 4" key="1">
    <citation type="submission" date="2018-09" db="EMBL/GenBank/DDBJ databases">
        <title>Genomic investigation of the strawberry pathogen Phytophthora fragariae indicates pathogenicity is determined by transcriptional variation in three key races.</title>
        <authorList>
            <person name="Adams T.M."/>
            <person name="Armitage A.D."/>
            <person name="Sobczyk M.K."/>
            <person name="Bates H.J."/>
            <person name="Dunwell J.M."/>
            <person name="Nellist C.F."/>
            <person name="Harrison R.J."/>
        </authorList>
    </citation>
    <scope>NUCLEOTIDE SEQUENCE [LARGE SCALE GENOMIC DNA]</scope>
    <source>
        <strain evidence="3 4">NOV-77</strain>
    </source>
</reference>
<name>A0A6G0RNR1_9STRA</name>
<dbReference type="Proteomes" id="UP000486351">
    <property type="component" value="Unassembled WGS sequence"/>
</dbReference>
<comment type="caution">
    <text evidence="3">The sequence shown here is derived from an EMBL/GenBank/DDBJ whole genome shotgun (WGS) entry which is preliminary data.</text>
</comment>
<dbReference type="Pfam" id="PF07727">
    <property type="entry name" value="RVT_2"/>
    <property type="match status" value="1"/>
</dbReference>
<accession>A0A6G0RNR1</accession>
<dbReference type="EMBL" id="QXFY01000672">
    <property type="protein sequence ID" value="KAE9338290.1"/>
    <property type="molecule type" value="Genomic_DNA"/>
</dbReference>
<sequence length="525" mass="57515">MIVGKNDESKGFKVYIPKDMVVVTTQHIQNVEMLNVEQNVQLQAHLKREDPELWKAVEDRGSAAKQKETDRAARAGKKGSKKSGNKKKFMRKASDKTAEPAESADGGGQGPDGAPETADAESAVESGSRRMTTRNMGAKHVLVGTVCSATAPDPRNYREAMCSERADKWKIAIEEEIVTLENDQTWELVMKPDRIKVLHPKCVFKAKKNVDGSVERYKGRLVACGNDQSYGVGLNQHVLGRAGHDHWQGDLRAGPHLGRAGAARRRAERVREGEQRGEPPDLPQGMEFSKAKLVGLGAQHKRELVLRLKKSMYGLKQAGRLWNQLLHRVLIILGYTQCYTDSCLYYKHDATAVTLVGVYVDDLPVTGTGEARVDAFFGQMVVLKLKSLGVVSKFLGIAFVYGKGSGWRMEQRQVIPILLEKFGLSSVAPVRVPVGGEQEDDAEGEPLPSRGAGSPQQPTVQTFQSLVSRLLYQAGNRVCSAPGNPMVSCAASRRLAACQIDCALLEGPPGLRLRDAGDAGRRDRR</sequence>
<feature type="region of interest" description="Disordered" evidence="1">
    <location>
        <begin position="258"/>
        <end position="284"/>
    </location>
</feature>
<dbReference type="InterPro" id="IPR013103">
    <property type="entry name" value="RVT_2"/>
</dbReference>
<feature type="region of interest" description="Disordered" evidence="1">
    <location>
        <begin position="57"/>
        <end position="137"/>
    </location>
</feature>
<feature type="compositionally biased region" description="Basic and acidic residues" evidence="1">
    <location>
        <begin position="269"/>
        <end position="279"/>
    </location>
</feature>
<feature type="domain" description="Reverse transcriptase Ty1/copia-type" evidence="2">
    <location>
        <begin position="294"/>
        <end position="434"/>
    </location>
</feature>
<organism evidence="3 4">
    <name type="scientific">Phytophthora fragariae</name>
    <dbReference type="NCBI Taxonomy" id="53985"/>
    <lineage>
        <taxon>Eukaryota</taxon>
        <taxon>Sar</taxon>
        <taxon>Stramenopiles</taxon>
        <taxon>Oomycota</taxon>
        <taxon>Peronosporomycetes</taxon>
        <taxon>Peronosporales</taxon>
        <taxon>Peronosporaceae</taxon>
        <taxon>Phytophthora</taxon>
    </lineage>
</organism>
<proteinExistence type="predicted"/>
<feature type="compositionally biased region" description="Basic residues" evidence="1">
    <location>
        <begin position="74"/>
        <end position="91"/>
    </location>
</feature>
<evidence type="ECO:0000256" key="1">
    <source>
        <dbReference type="SAM" id="MobiDB-lite"/>
    </source>
</evidence>
<protein>
    <recommendedName>
        <fullName evidence="2">Reverse transcriptase Ty1/copia-type domain-containing protein</fullName>
    </recommendedName>
</protein>
<feature type="compositionally biased region" description="Basic and acidic residues" evidence="1">
    <location>
        <begin position="57"/>
        <end position="73"/>
    </location>
</feature>
<evidence type="ECO:0000313" key="3">
    <source>
        <dbReference type="EMBL" id="KAE9338290.1"/>
    </source>
</evidence>
<feature type="region of interest" description="Disordered" evidence="1">
    <location>
        <begin position="436"/>
        <end position="458"/>
    </location>
</feature>
<evidence type="ECO:0000259" key="2">
    <source>
        <dbReference type="Pfam" id="PF07727"/>
    </source>
</evidence>